<dbReference type="Proteomes" id="UP000028999">
    <property type="component" value="Unassembled WGS sequence"/>
</dbReference>
<accession>A0A078FU95</accession>
<dbReference type="GO" id="GO:0009740">
    <property type="term" value="P:gibberellic acid mediated signaling pathway"/>
    <property type="evidence" value="ECO:0007669"/>
    <property type="project" value="UniProtKB-KW"/>
</dbReference>
<dbReference type="Gramene" id="CDY16422">
    <property type="protein sequence ID" value="CDY16422"/>
    <property type="gene ID" value="GSBRNA2T00090973001"/>
</dbReference>
<evidence type="ECO:0000313" key="8">
    <source>
        <dbReference type="EMBL" id="CAF2138450.1"/>
    </source>
</evidence>
<sequence>MMVKKEEDDEHLGVLGYKVRSSRSQEVALKLKQLEAMMGNVQQDGLAHFAMDTQIGGVIRTTITTTTASASRPVILVDTQNNGVHLVHSLMACAEAIKNSKFTIAEALVKQIGFLAVSQAGAMRKVATYFANTLVRWIYRLRVNLANHTH</sequence>
<dbReference type="Proteomes" id="UP001295469">
    <property type="component" value="Chromosome A02"/>
</dbReference>
<dbReference type="PROSITE" id="PS50985">
    <property type="entry name" value="GRAS"/>
    <property type="match status" value="1"/>
</dbReference>
<evidence type="ECO:0000256" key="2">
    <source>
        <dbReference type="ARBA" id="ARBA00022843"/>
    </source>
</evidence>
<dbReference type="InterPro" id="IPR021914">
    <property type="entry name" value="TF_DELLA_N"/>
</dbReference>
<keyword evidence="3" id="KW-0939">Gibberellin signaling pathway</keyword>
<dbReference type="Pfam" id="PF12041">
    <property type="entry name" value="DELLA"/>
    <property type="match status" value="1"/>
</dbReference>
<evidence type="ECO:0000256" key="3">
    <source>
        <dbReference type="ARBA" id="ARBA00022941"/>
    </source>
</evidence>
<evidence type="ECO:0000256" key="4">
    <source>
        <dbReference type="ARBA" id="ARBA00023015"/>
    </source>
</evidence>
<evidence type="ECO:0000256" key="6">
    <source>
        <dbReference type="PROSITE-ProRule" id="PRU01191"/>
    </source>
</evidence>
<dbReference type="PaxDb" id="3708-A0A078FU95"/>
<dbReference type="SMART" id="SM01129">
    <property type="entry name" value="DELLA"/>
    <property type="match status" value="1"/>
</dbReference>
<dbReference type="STRING" id="3708.A0A078FU95"/>
<dbReference type="AlphaFoldDB" id="A0A078FU95"/>
<keyword evidence="5" id="KW-0804">Transcription</keyword>
<reference evidence="8" key="3">
    <citation type="submission" date="2021-01" db="EMBL/GenBank/DDBJ databases">
        <authorList>
            <consortium name="Genoscope - CEA"/>
            <person name="William W."/>
        </authorList>
    </citation>
    <scope>NUCLEOTIDE SEQUENCE</scope>
</reference>
<protein>
    <submittedName>
        <fullName evidence="8">(rape) hypothetical protein</fullName>
    </submittedName>
    <submittedName>
        <fullName evidence="9">BnaA02g12260D protein</fullName>
    </submittedName>
</protein>
<keyword evidence="4" id="KW-0805">Transcription regulation</keyword>
<proteinExistence type="inferred from homology"/>
<evidence type="ECO:0000256" key="5">
    <source>
        <dbReference type="ARBA" id="ARBA00023163"/>
    </source>
</evidence>
<keyword evidence="2" id="KW-0832">Ubl conjugation</keyword>
<dbReference type="EMBL" id="LK032063">
    <property type="protein sequence ID" value="CDY16422.1"/>
    <property type="molecule type" value="Genomic_DNA"/>
</dbReference>
<comment type="caution">
    <text evidence="6">Lacks conserved residue(s) required for the propagation of feature annotation.</text>
</comment>
<evidence type="ECO:0000313" key="10">
    <source>
        <dbReference type="Proteomes" id="UP000028999"/>
    </source>
</evidence>
<reference evidence="9" key="2">
    <citation type="submission" date="2014-06" db="EMBL/GenBank/DDBJ databases">
        <authorList>
            <person name="Genoscope - CEA"/>
        </authorList>
    </citation>
    <scope>NUCLEOTIDE SEQUENCE</scope>
</reference>
<dbReference type="InterPro" id="IPR038088">
    <property type="entry name" value="DELLA_N_sf"/>
</dbReference>
<dbReference type="SMR" id="A0A078FU95"/>
<keyword evidence="10" id="KW-1185">Reference proteome</keyword>
<reference evidence="9 10" key="1">
    <citation type="journal article" date="2014" name="Science">
        <title>Plant genetics. Early allopolyploid evolution in the post-Neolithic Brassica napus oilseed genome.</title>
        <authorList>
            <person name="Chalhoub B."/>
            <person name="Denoeud F."/>
            <person name="Liu S."/>
            <person name="Parkin I.A."/>
            <person name="Tang H."/>
            <person name="Wang X."/>
            <person name="Chiquet J."/>
            <person name="Belcram H."/>
            <person name="Tong C."/>
            <person name="Samans B."/>
            <person name="Correa M."/>
            <person name="Da Silva C."/>
            <person name="Just J."/>
            <person name="Falentin C."/>
            <person name="Koh C.S."/>
            <person name="Le Clainche I."/>
            <person name="Bernard M."/>
            <person name="Bento P."/>
            <person name="Noel B."/>
            <person name="Labadie K."/>
            <person name="Alberti A."/>
            <person name="Charles M."/>
            <person name="Arnaud D."/>
            <person name="Guo H."/>
            <person name="Daviaud C."/>
            <person name="Alamery S."/>
            <person name="Jabbari K."/>
            <person name="Zhao M."/>
            <person name="Edger P.P."/>
            <person name="Chelaifa H."/>
            <person name="Tack D."/>
            <person name="Lassalle G."/>
            <person name="Mestiri I."/>
            <person name="Schnel N."/>
            <person name="Le Paslier M.C."/>
            <person name="Fan G."/>
            <person name="Renault V."/>
            <person name="Bayer P.E."/>
            <person name="Golicz A.A."/>
            <person name="Manoli S."/>
            <person name="Lee T.H."/>
            <person name="Thi V.H."/>
            <person name="Chalabi S."/>
            <person name="Hu Q."/>
            <person name="Fan C."/>
            <person name="Tollenaere R."/>
            <person name="Lu Y."/>
            <person name="Battail C."/>
            <person name="Shen J."/>
            <person name="Sidebottom C.H."/>
            <person name="Wang X."/>
            <person name="Canaguier A."/>
            <person name="Chauveau A."/>
            <person name="Berard A."/>
            <person name="Deniot G."/>
            <person name="Guan M."/>
            <person name="Liu Z."/>
            <person name="Sun F."/>
            <person name="Lim Y.P."/>
            <person name="Lyons E."/>
            <person name="Town C.D."/>
            <person name="Bancroft I."/>
            <person name="Wang X."/>
            <person name="Meng J."/>
            <person name="Ma J."/>
            <person name="Pires J.C."/>
            <person name="King G.J."/>
            <person name="Brunel D."/>
            <person name="Delourme R."/>
            <person name="Renard M."/>
            <person name="Aury J.M."/>
            <person name="Adams K.L."/>
            <person name="Batley J."/>
            <person name="Snowdon R.J."/>
            <person name="Tost J."/>
            <person name="Edwards D."/>
            <person name="Zhou Y."/>
            <person name="Hua W."/>
            <person name="Sharpe A.G."/>
            <person name="Paterson A.H."/>
            <person name="Guan C."/>
            <person name="Wincker P."/>
        </authorList>
    </citation>
    <scope>NUCLEOTIDE SEQUENCE [LARGE SCALE GENOMIC DNA]</scope>
    <source>
        <strain evidence="10">cv. Darmor-bzh</strain>
    </source>
</reference>
<evidence type="ECO:0000259" key="7">
    <source>
        <dbReference type="Pfam" id="PF12041"/>
    </source>
</evidence>
<evidence type="ECO:0000256" key="1">
    <source>
        <dbReference type="ARBA" id="ARBA00010273"/>
    </source>
</evidence>
<dbReference type="Pfam" id="PF03514">
    <property type="entry name" value="GRAS"/>
    <property type="match status" value="1"/>
</dbReference>
<gene>
    <name evidence="9" type="primary">BnaA02g12260D</name>
    <name evidence="8" type="ORF">DARMORV10_A02P13360.1</name>
    <name evidence="9" type="ORF">GSBRNA2T00090973001</name>
</gene>
<organism evidence="9 10">
    <name type="scientific">Brassica napus</name>
    <name type="common">Rape</name>
    <dbReference type="NCBI Taxonomy" id="3708"/>
    <lineage>
        <taxon>Eukaryota</taxon>
        <taxon>Viridiplantae</taxon>
        <taxon>Streptophyta</taxon>
        <taxon>Embryophyta</taxon>
        <taxon>Tracheophyta</taxon>
        <taxon>Spermatophyta</taxon>
        <taxon>Magnoliopsida</taxon>
        <taxon>eudicotyledons</taxon>
        <taxon>Gunneridae</taxon>
        <taxon>Pentapetalae</taxon>
        <taxon>rosids</taxon>
        <taxon>malvids</taxon>
        <taxon>Brassicales</taxon>
        <taxon>Brassicaceae</taxon>
        <taxon>Brassiceae</taxon>
        <taxon>Brassica</taxon>
    </lineage>
</organism>
<dbReference type="Gene3D" id="1.10.10.1290">
    <property type="entry name" value="Transcriptional regulator DELLA, N-terminal domain"/>
    <property type="match status" value="1"/>
</dbReference>
<dbReference type="InterPro" id="IPR005202">
    <property type="entry name" value="TF_GRAS"/>
</dbReference>
<evidence type="ECO:0000313" key="9">
    <source>
        <dbReference type="EMBL" id="CDY16422.1"/>
    </source>
</evidence>
<comment type="similarity">
    <text evidence="1">Belongs to the GRAS family. DELLA subfamily.</text>
</comment>
<name>A0A078FU95_BRANA</name>
<dbReference type="EMBL" id="HG994356">
    <property type="protein sequence ID" value="CAF2138450.1"/>
    <property type="molecule type" value="Genomic_DNA"/>
</dbReference>
<feature type="domain" description="Transcriptional factor DELLA N-terminal" evidence="7">
    <location>
        <begin position="9"/>
        <end position="53"/>
    </location>
</feature>